<dbReference type="PANTHER" id="PTHR42834:SF1">
    <property type="entry name" value="ENDONUCLEASE_EXONUCLEASE_PHOSPHATASE FAMILY PROTEIN (AFU_ORTHOLOGUE AFUA_3G09210)"/>
    <property type="match status" value="1"/>
</dbReference>
<proteinExistence type="predicted"/>
<reference evidence="2 3" key="1">
    <citation type="submission" date="2017-05" db="EMBL/GenBank/DDBJ databases">
        <authorList>
            <person name="Varghese N."/>
            <person name="Submissions S."/>
        </authorList>
    </citation>
    <scope>NUCLEOTIDE SEQUENCE [LARGE SCALE GENOMIC DNA]</scope>
    <source>
        <strain evidence="2 3">DSM 18015</strain>
    </source>
</reference>
<organism evidence="2 3">
    <name type="scientific">Epilithonimonas pallida</name>
    <dbReference type="NCBI Taxonomy" id="373671"/>
    <lineage>
        <taxon>Bacteria</taxon>
        <taxon>Pseudomonadati</taxon>
        <taxon>Bacteroidota</taxon>
        <taxon>Flavobacteriia</taxon>
        <taxon>Flavobacteriales</taxon>
        <taxon>Weeksellaceae</taxon>
        <taxon>Chryseobacterium group</taxon>
        <taxon>Epilithonimonas</taxon>
    </lineage>
</organism>
<gene>
    <name evidence="2" type="ORF">SAMN05421679_10476</name>
</gene>
<dbReference type="GO" id="GO:0004527">
    <property type="term" value="F:exonuclease activity"/>
    <property type="evidence" value="ECO:0007669"/>
    <property type="project" value="UniProtKB-KW"/>
</dbReference>
<keyword evidence="3" id="KW-1185">Reference proteome</keyword>
<sequence>MDIELLTFYNVENFYPSDQDSVGTYHSGLYNWDDYKYRLKVRKISNIFQSIEEDYEQLPSIIGLAEIGAKSVLEDLTNENSPINDYEIIYQSSKDSRNLSVALLFDRKKFTLLKYQTLQFQLDKEKKFDTRDILQTEFLYQEKKLHIFVIHLPSKRNQDAKKDQRNFIIEKLKETFQELFDKGEAIVLMGDFNENPDNEAVQELLLDKNGKQVLNNPFESLFNANQFSTYHGKKGVCFDQIIYPEKQLIEQFSLRSIKAEIYNSPRLRNKNNKNNNYPFRTYSGSRYVGGYSDHFPVILKLIGKSLS</sequence>
<evidence type="ECO:0000259" key="1">
    <source>
        <dbReference type="Pfam" id="PF19580"/>
    </source>
</evidence>
<evidence type="ECO:0000313" key="3">
    <source>
        <dbReference type="Proteomes" id="UP001158050"/>
    </source>
</evidence>
<keyword evidence="2" id="KW-0269">Exonuclease</keyword>
<keyword evidence="2" id="KW-0378">Hydrolase</keyword>
<protein>
    <submittedName>
        <fullName evidence="2">Exonuclease III</fullName>
    </submittedName>
</protein>
<dbReference type="Proteomes" id="UP001158050">
    <property type="component" value="Unassembled WGS sequence"/>
</dbReference>
<dbReference type="EMBL" id="FXUO01000004">
    <property type="protein sequence ID" value="SMP92492.1"/>
    <property type="molecule type" value="Genomic_DNA"/>
</dbReference>
<dbReference type="PANTHER" id="PTHR42834">
    <property type="entry name" value="ENDONUCLEASE/EXONUCLEASE/PHOSPHATASE FAMILY PROTEIN (AFU_ORTHOLOGUE AFUA_3G09210)"/>
    <property type="match status" value="1"/>
</dbReference>
<dbReference type="SUPFAM" id="SSF56219">
    <property type="entry name" value="DNase I-like"/>
    <property type="match status" value="1"/>
</dbReference>
<dbReference type="InterPro" id="IPR036691">
    <property type="entry name" value="Endo/exonu/phosph_ase_sf"/>
</dbReference>
<evidence type="ECO:0000313" key="2">
    <source>
        <dbReference type="EMBL" id="SMP92492.1"/>
    </source>
</evidence>
<dbReference type="RefSeq" id="WP_283416551.1">
    <property type="nucleotide sequence ID" value="NZ_FXUO01000004.1"/>
</dbReference>
<keyword evidence="2" id="KW-0540">Nuclease</keyword>
<accession>A0ABY1R5T2</accession>
<dbReference type="InterPro" id="IPR005135">
    <property type="entry name" value="Endo/exonuclease/phosphatase"/>
</dbReference>
<name>A0ABY1R5T2_9FLAO</name>
<comment type="caution">
    <text evidence="2">The sequence shown here is derived from an EMBL/GenBank/DDBJ whole genome shotgun (WGS) entry which is preliminary data.</text>
</comment>
<dbReference type="Gene3D" id="3.60.10.10">
    <property type="entry name" value="Endonuclease/exonuclease/phosphatase"/>
    <property type="match status" value="1"/>
</dbReference>
<dbReference type="Pfam" id="PF19580">
    <property type="entry name" value="Exo_endo_phos_3"/>
    <property type="match status" value="1"/>
</dbReference>
<feature type="domain" description="Endonuclease/exonuclease/phosphatase" evidence="1">
    <location>
        <begin position="7"/>
        <end position="301"/>
    </location>
</feature>